<sequence length="86" mass="9594">NVVVEGQVLPLPPVNNEVLKHELSAPDIDEWVNSLVAVDKEPFNQMHTHADDDYVKMFDLDKDLDASVTVESTDLPSNYCYGECSS</sequence>
<name>A0A392TPC2_9FABA</name>
<accession>A0A392TPC2</accession>
<keyword evidence="2" id="KW-1185">Reference proteome</keyword>
<organism evidence="1 2">
    <name type="scientific">Trifolium medium</name>
    <dbReference type="NCBI Taxonomy" id="97028"/>
    <lineage>
        <taxon>Eukaryota</taxon>
        <taxon>Viridiplantae</taxon>
        <taxon>Streptophyta</taxon>
        <taxon>Embryophyta</taxon>
        <taxon>Tracheophyta</taxon>
        <taxon>Spermatophyta</taxon>
        <taxon>Magnoliopsida</taxon>
        <taxon>eudicotyledons</taxon>
        <taxon>Gunneridae</taxon>
        <taxon>Pentapetalae</taxon>
        <taxon>rosids</taxon>
        <taxon>fabids</taxon>
        <taxon>Fabales</taxon>
        <taxon>Fabaceae</taxon>
        <taxon>Papilionoideae</taxon>
        <taxon>50 kb inversion clade</taxon>
        <taxon>NPAAA clade</taxon>
        <taxon>Hologalegina</taxon>
        <taxon>IRL clade</taxon>
        <taxon>Trifolieae</taxon>
        <taxon>Trifolium</taxon>
    </lineage>
</organism>
<protein>
    <submittedName>
        <fullName evidence="1">NAC transcription factor-like protein</fullName>
    </submittedName>
</protein>
<reference evidence="1 2" key="1">
    <citation type="journal article" date="2018" name="Front. Plant Sci.">
        <title>Red Clover (Trifolium pratense) and Zigzag Clover (T. medium) - A Picture of Genomic Similarities and Differences.</title>
        <authorList>
            <person name="Dluhosova J."/>
            <person name="Istvanek J."/>
            <person name="Nedelnik J."/>
            <person name="Repkova J."/>
        </authorList>
    </citation>
    <scope>NUCLEOTIDE SEQUENCE [LARGE SCALE GENOMIC DNA]</scope>
    <source>
        <strain evidence="2">cv. 10/8</strain>
        <tissue evidence="1">Leaf</tissue>
    </source>
</reference>
<dbReference type="Proteomes" id="UP000265520">
    <property type="component" value="Unassembled WGS sequence"/>
</dbReference>
<feature type="non-terminal residue" evidence="1">
    <location>
        <position position="1"/>
    </location>
</feature>
<proteinExistence type="predicted"/>
<dbReference type="AlphaFoldDB" id="A0A392TPC2"/>
<evidence type="ECO:0000313" key="1">
    <source>
        <dbReference type="EMBL" id="MCI63021.1"/>
    </source>
</evidence>
<feature type="non-terminal residue" evidence="1">
    <location>
        <position position="86"/>
    </location>
</feature>
<comment type="caution">
    <text evidence="1">The sequence shown here is derived from an EMBL/GenBank/DDBJ whole genome shotgun (WGS) entry which is preliminary data.</text>
</comment>
<dbReference type="EMBL" id="LXQA010629491">
    <property type="protein sequence ID" value="MCI63021.1"/>
    <property type="molecule type" value="Genomic_DNA"/>
</dbReference>
<evidence type="ECO:0000313" key="2">
    <source>
        <dbReference type="Proteomes" id="UP000265520"/>
    </source>
</evidence>